<dbReference type="InterPro" id="IPR000816">
    <property type="entry name" value="Peptidase_C15"/>
</dbReference>
<dbReference type="CDD" id="cd00501">
    <property type="entry name" value="Peptidase_C15"/>
    <property type="match status" value="1"/>
</dbReference>
<sequence length="208" mass="22825">MRILISGFEPFGGLSSNPTLELIERAKDFEMEGIEIFTIVLPVIYNQCVPPLLTEMERIEPDVVVCLGVAVGRSSINLERVGINIQDTAGEGKQGDNSGDRPVDREIVDEGPDGLFSTLPLRSILEALQSNNIPSTISNTAGTYICNTTMYSILYEINRLSLTTKAGFIHVPATPDMVVNSPKIPSMDIQTQTEALRLIVEELGKRYI</sequence>
<dbReference type="GO" id="GO:0016920">
    <property type="term" value="F:pyroglutamyl-peptidase activity"/>
    <property type="evidence" value="ECO:0007669"/>
    <property type="project" value="UniProtKB-EC"/>
</dbReference>
<evidence type="ECO:0000256" key="6">
    <source>
        <dbReference type="PROSITE-ProRule" id="PRU10077"/>
    </source>
</evidence>
<comment type="catalytic activity">
    <reaction evidence="6">
        <text>Release of an N-terminal pyroglutamyl group from a polypeptide, the second amino acid generally not being Pro.</text>
        <dbReference type="EC" id="3.4.19.3"/>
    </reaction>
</comment>
<evidence type="ECO:0000313" key="7">
    <source>
        <dbReference type="EMBL" id="PYZ93583.1"/>
    </source>
</evidence>
<protein>
    <recommendedName>
        <fullName evidence="6">Pyroglutamyl-peptidase I</fullName>
        <ecNumber evidence="6">3.4.19.3</ecNumber>
    </recommendedName>
</protein>
<dbReference type="PROSITE" id="PS01334">
    <property type="entry name" value="PYRASE_CYS"/>
    <property type="match status" value="1"/>
</dbReference>
<dbReference type="PRINTS" id="PR00706">
    <property type="entry name" value="PYROGLUPTASE"/>
</dbReference>
<name>A0A323TLW4_9BACI</name>
<evidence type="ECO:0000256" key="4">
    <source>
        <dbReference type="ARBA" id="ARBA00022801"/>
    </source>
</evidence>
<comment type="similarity">
    <text evidence="1">Belongs to the peptidase C15 family.</text>
</comment>
<dbReference type="EMBL" id="PDOD01000002">
    <property type="protein sequence ID" value="PYZ93583.1"/>
    <property type="molecule type" value="Genomic_DNA"/>
</dbReference>
<dbReference type="AlphaFoldDB" id="A0A323TLW4"/>
<proteinExistence type="inferred from homology"/>
<comment type="caution">
    <text evidence="7">The sequence shown here is derived from an EMBL/GenBank/DDBJ whole genome shotgun (WGS) entry which is preliminary data.</text>
</comment>
<organism evidence="7 8">
    <name type="scientific">Salipaludibacillus keqinensis</name>
    <dbReference type="NCBI Taxonomy" id="2045207"/>
    <lineage>
        <taxon>Bacteria</taxon>
        <taxon>Bacillati</taxon>
        <taxon>Bacillota</taxon>
        <taxon>Bacilli</taxon>
        <taxon>Bacillales</taxon>
        <taxon>Bacillaceae</taxon>
    </lineage>
</organism>
<keyword evidence="2" id="KW-0963">Cytoplasm</keyword>
<dbReference type="PANTHER" id="PTHR23402:SF1">
    <property type="entry name" value="PYROGLUTAMYL-PEPTIDASE I"/>
    <property type="match status" value="1"/>
</dbReference>
<accession>A0A323TLW4</accession>
<reference evidence="7 8" key="1">
    <citation type="submission" date="2017-10" db="EMBL/GenBank/DDBJ databases">
        <title>Bacillus sp. nov., a halophilic bacterium isolated from a Keqin Lake.</title>
        <authorList>
            <person name="Wang H."/>
        </authorList>
    </citation>
    <scope>NUCLEOTIDE SEQUENCE [LARGE SCALE GENOMIC DNA]</scope>
    <source>
        <strain evidence="7 8">KQ-12</strain>
    </source>
</reference>
<evidence type="ECO:0000256" key="5">
    <source>
        <dbReference type="ARBA" id="ARBA00022807"/>
    </source>
</evidence>
<dbReference type="RefSeq" id="WP_110609615.1">
    <property type="nucleotide sequence ID" value="NZ_PDOD01000002.1"/>
</dbReference>
<evidence type="ECO:0000256" key="1">
    <source>
        <dbReference type="ARBA" id="ARBA00006641"/>
    </source>
</evidence>
<dbReference type="PANTHER" id="PTHR23402">
    <property type="entry name" value="PROTEASE FAMILY C15 PYROGLUTAMYL-PEPTIDASE I-RELATED"/>
    <property type="match status" value="1"/>
</dbReference>
<dbReference type="InterPro" id="IPR016125">
    <property type="entry name" value="Peptidase_C15-like"/>
</dbReference>
<evidence type="ECO:0000313" key="8">
    <source>
        <dbReference type="Proteomes" id="UP000248214"/>
    </source>
</evidence>
<keyword evidence="4" id="KW-0378">Hydrolase</keyword>
<dbReference type="GO" id="GO:0006508">
    <property type="term" value="P:proteolysis"/>
    <property type="evidence" value="ECO:0007669"/>
    <property type="project" value="UniProtKB-KW"/>
</dbReference>
<dbReference type="EC" id="3.4.19.3" evidence="6"/>
<evidence type="ECO:0000256" key="3">
    <source>
        <dbReference type="ARBA" id="ARBA00022670"/>
    </source>
</evidence>
<gene>
    <name evidence="7" type="ORF">CR194_10490</name>
</gene>
<dbReference type="NCBIfam" id="NF009676">
    <property type="entry name" value="PRK13197.1"/>
    <property type="match status" value="1"/>
</dbReference>
<dbReference type="InterPro" id="IPR036440">
    <property type="entry name" value="Peptidase_C15-like_sf"/>
</dbReference>
<dbReference type="Proteomes" id="UP000248214">
    <property type="component" value="Unassembled WGS sequence"/>
</dbReference>
<dbReference type="OrthoDB" id="9779738at2"/>
<keyword evidence="5" id="KW-0788">Thiol protease</keyword>
<keyword evidence="3" id="KW-0645">Protease</keyword>
<dbReference type="PIRSF" id="PIRSF015592">
    <property type="entry name" value="Prld-crbxl_pptds"/>
    <property type="match status" value="1"/>
</dbReference>
<dbReference type="Gene3D" id="3.40.630.20">
    <property type="entry name" value="Peptidase C15, pyroglutamyl peptidase I-like"/>
    <property type="match status" value="1"/>
</dbReference>
<keyword evidence="8" id="KW-1185">Reference proteome</keyword>
<evidence type="ECO:0000256" key="2">
    <source>
        <dbReference type="ARBA" id="ARBA00022490"/>
    </source>
</evidence>
<dbReference type="InterPro" id="IPR033694">
    <property type="entry name" value="PGPEP1_Cys_AS"/>
</dbReference>
<dbReference type="Pfam" id="PF01470">
    <property type="entry name" value="Peptidase_C15"/>
    <property type="match status" value="1"/>
</dbReference>
<dbReference type="SUPFAM" id="SSF53182">
    <property type="entry name" value="Pyrrolidone carboxyl peptidase (pyroglutamate aminopeptidase)"/>
    <property type="match status" value="1"/>
</dbReference>
<dbReference type="GO" id="GO:0005829">
    <property type="term" value="C:cytosol"/>
    <property type="evidence" value="ECO:0007669"/>
    <property type="project" value="InterPro"/>
</dbReference>
<feature type="active site" evidence="6">
    <location>
        <position position="146"/>
    </location>
</feature>